<dbReference type="STRING" id="576137.A0A1L7XIR1"/>
<feature type="transmembrane region" description="Helical" evidence="5">
    <location>
        <begin position="133"/>
        <end position="154"/>
    </location>
</feature>
<feature type="transmembrane region" description="Helical" evidence="5">
    <location>
        <begin position="441"/>
        <end position="466"/>
    </location>
</feature>
<evidence type="ECO:0000313" key="8">
    <source>
        <dbReference type="Proteomes" id="UP000184330"/>
    </source>
</evidence>
<comment type="subcellular location">
    <subcellularLocation>
        <location evidence="1">Membrane</location>
        <topology evidence="1">Multi-pass membrane protein</topology>
    </subcellularLocation>
</comment>
<proteinExistence type="predicted"/>
<dbReference type="GO" id="GO:0015171">
    <property type="term" value="F:amino acid transmembrane transporter activity"/>
    <property type="evidence" value="ECO:0007669"/>
    <property type="project" value="TreeGrafter"/>
</dbReference>
<organism evidence="7 8">
    <name type="scientific">Phialocephala subalpina</name>
    <dbReference type="NCBI Taxonomy" id="576137"/>
    <lineage>
        <taxon>Eukaryota</taxon>
        <taxon>Fungi</taxon>
        <taxon>Dikarya</taxon>
        <taxon>Ascomycota</taxon>
        <taxon>Pezizomycotina</taxon>
        <taxon>Leotiomycetes</taxon>
        <taxon>Helotiales</taxon>
        <taxon>Mollisiaceae</taxon>
        <taxon>Phialocephala</taxon>
        <taxon>Phialocephala fortinii species complex</taxon>
    </lineage>
</organism>
<keyword evidence="8" id="KW-1185">Reference proteome</keyword>
<evidence type="ECO:0000256" key="4">
    <source>
        <dbReference type="ARBA" id="ARBA00023136"/>
    </source>
</evidence>
<feature type="domain" description="Amino acid permease/ SLC12A" evidence="6">
    <location>
        <begin position="133"/>
        <end position="308"/>
    </location>
</feature>
<evidence type="ECO:0000256" key="5">
    <source>
        <dbReference type="SAM" id="Phobius"/>
    </source>
</evidence>
<dbReference type="Gene3D" id="1.20.1740.10">
    <property type="entry name" value="Amino acid/polyamine transporter I"/>
    <property type="match status" value="2"/>
</dbReference>
<dbReference type="OrthoDB" id="3900342at2759"/>
<feature type="transmembrane region" description="Helical" evidence="5">
    <location>
        <begin position="274"/>
        <end position="295"/>
    </location>
</feature>
<accession>A0A1L7XIR1</accession>
<dbReference type="InterPro" id="IPR004841">
    <property type="entry name" value="AA-permease/SLC12A_dom"/>
</dbReference>
<evidence type="ECO:0000256" key="1">
    <source>
        <dbReference type="ARBA" id="ARBA00004141"/>
    </source>
</evidence>
<dbReference type="PANTHER" id="PTHR43341">
    <property type="entry name" value="AMINO ACID PERMEASE"/>
    <property type="match status" value="1"/>
</dbReference>
<name>A0A1L7XIR1_9HELO</name>
<feature type="transmembrane region" description="Helical" evidence="5">
    <location>
        <begin position="215"/>
        <end position="236"/>
    </location>
</feature>
<evidence type="ECO:0000256" key="3">
    <source>
        <dbReference type="ARBA" id="ARBA00022989"/>
    </source>
</evidence>
<evidence type="ECO:0000256" key="2">
    <source>
        <dbReference type="ARBA" id="ARBA00022692"/>
    </source>
</evidence>
<evidence type="ECO:0000313" key="7">
    <source>
        <dbReference type="EMBL" id="CZR64914.1"/>
    </source>
</evidence>
<dbReference type="PANTHER" id="PTHR43341:SF21">
    <property type="entry name" value="GENERAL AMINO ACID PERMEASE-RELATED"/>
    <property type="match status" value="1"/>
</dbReference>
<dbReference type="Proteomes" id="UP000184330">
    <property type="component" value="Unassembled WGS sequence"/>
</dbReference>
<dbReference type="InterPro" id="IPR050524">
    <property type="entry name" value="APC_YAT"/>
</dbReference>
<keyword evidence="2 5" id="KW-0812">Transmembrane</keyword>
<dbReference type="AlphaFoldDB" id="A0A1L7XIR1"/>
<dbReference type="Pfam" id="PF00324">
    <property type="entry name" value="AA_permease"/>
    <property type="match status" value="2"/>
</dbReference>
<dbReference type="EMBL" id="FJOG01000028">
    <property type="protein sequence ID" value="CZR64914.1"/>
    <property type="molecule type" value="Genomic_DNA"/>
</dbReference>
<feature type="transmembrane region" description="Helical" evidence="5">
    <location>
        <begin position="160"/>
        <end position="177"/>
    </location>
</feature>
<reference evidence="7 8" key="1">
    <citation type="submission" date="2016-03" db="EMBL/GenBank/DDBJ databases">
        <authorList>
            <person name="Ploux O."/>
        </authorList>
    </citation>
    <scope>NUCLEOTIDE SEQUENCE [LARGE SCALE GENOMIC DNA]</scope>
    <source>
        <strain evidence="7 8">UAMH 11012</strain>
    </source>
</reference>
<feature type="transmembrane region" description="Helical" evidence="5">
    <location>
        <begin position="486"/>
        <end position="508"/>
    </location>
</feature>
<feature type="transmembrane region" description="Helical" evidence="5">
    <location>
        <begin position="409"/>
        <end position="429"/>
    </location>
</feature>
<evidence type="ECO:0000259" key="6">
    <source>
        <dbReference type="Pfam" id="PF00324"/>
    </source>
</evidence>
<keyword evidence="3 5" id="KW-1133">Transmembrane helix</keyword>
<feature type="domain" description="Amino acid permease/ SLC12A" evidence="6">
    <location>
        <begin position="329"/>
        <end position="531"/>
    </location>
</feature>
<gene>
    <name evidence="7" type="ORF">PAC_14814</name>
</gene>
<dbReference type="GO" id="GO:0016020">
    <property type="term" value="C:membrane"/>
    <property type="evidence" value="ECO:0007669"/>
    <property type="project" value="UniProtKB-SubCell"/>
</dbReference>
<sequence>MQNIQPAPGFPDSLKGGRHLIIPKRHLFSTEHVLMYRRPTNKDFKSLESFYSLSFSKHTVHRLHPRLPVVLSDNIIEQSILRHSNVRDVEKLNPDNESPEEGIIDLEEQLPGSSQAHIHSHAGTQRHLRNYQVTMIGFCSSIGVGLFVGTGFTYAKAGPAGLLLAYLIVGSVVWCVMQSIDELATVFPTAGTSPHWATRFIDPSVGFSLAMSYTYCYAIAIASEVSAAAIVVSYWTDITPTVVITVSLVLILGINLINVLFFGEAEVISGAIKVSCFIGLIFTSIIITTGGGPSYKPIGFRYWNNPGAWTNFNGIPVPQASSSDSSLRLIVDPRNPDLVSGTGSANSSPWVIATRQAAVHALPSIVNACVVVSAWSAGNSYCWAASRMMVTMTTDGHLPFFFGCTNKQGVPYVGVVLVWLFGPLAYPSLGKGGVPQAFTWFQNLGTVGGLLVWATLCFCYTRFLAAPKIQGINRDTLPWKSPLQPYAAWYGFLGTSLITLITGFPVFLKGRWTTSDFIASYIDIPIYIVPIIV</sequence>
<keyword evidence="4 5" id="KW-0472">Membrane</keyword>
<feature type="transmembrane region" description="Helical" evidence="5">
    <location>
        <begin position="242"/>
        <end position="262"/>
    </location>
</feature>
<protein>
    <submittedName>
        <fullName evidence="7">Related to amino acid transporters</fullName>
    </submittedName>
</protein>